<protein>
    <recommendedName>
        <fullName evidence="4">Exocyst complex component</fullName>
    </recommendedName>
</protein>
<dbReference type="Pfam" id="PF15469">
    <property type="entry name" value="Sec5"/>
    <property type="match status" value="1"/>
</dbReference>
<comment type="similarity">
    <text evidence="1 4">Belongs to the SEC5 family.</text>
</comment>
<proteinExistence type="inferred from homology"/>
<feature type="domain" description="Exocyst complex component EXOC2/Sec5 N-terminal" evidence="7">
    <location>
        <begin position="34"/>
        <end position="272"/>
    </location>
</feature>
<reference evidence="8" key="1">
    <citation type="submission" date="2022-11" db="EMBL/GenBank/DDBJ databases">
        <authorList>
            <person name="Morgan W.R."/>
            <person name="Tartar A."/>
        </authorList>
    </citation>
    <scope>NUCLEOTIDE SEQUENCE</scope>
    <source>
        <strain evidence="8">ARSEF 373</strain>
    </source>
</reference>
<evidence type="ECO:0000313" key="9">
    <source>
        <dbReference type="Proteomes" id="UP001146120"/>
    </source>
</evidence>
<organism evidence="8 9">
    <name type="scientific">Lagenidium giganteum</name>
    <dbReference type="NCBI Taxonomy" id="4803"/>
    <lineage>
        <taxon>Eukaryota</taxon>
        <taxon>Sar</taxon>
        <taxon>Stramenopiles</taxon>
        <taxon>Oomycota</taxon>
        <taxon>Peronosporomycetes</taxon>
        <taxon>Pythiales</taxon>
        <taxon>Pythiaceae</taxon>
    </lineage>
</organism>
<comment type="subunit">
    <text evidence="4">Component of the exocyst complex.</text>
</comment>
<evidence type="ECO:0000256" key="6">
    <source>
        <dbReference type="SAM" id="MobiDB-lite"/>
    </source>
</evidence>
<sequence length="844" mass="93337">MPTPTMALRSRRASMEDDDVLSDDGAAVKPAPEIDLSSPAFRADQFLAVTHATTSFASLQDELKELKRTTSDKTEQLKALVSSHFDQYLLCHEAVRTLAEDIRLHQQDNEQVVTDMKNLKQVTDTTLSVMLKRAKEQRRIRNTLAVLARFRPIFEITTKMQESRQRKHYEKLAEDYVRLKFHSTKSNISALQQVFAAAHEIALATNAELLAYFDDVSLSVTDQKRALSVLQSLGFVEKPTFTCLQKQFAFLEAQLAALQPTPSGGATQVVNECVAIIYRFRSGLWGFVCDLFKAPASAGANGPKDNNSTSMTSTDAQLVQDKAWHILSTCTQLIQQHATPTAAVLKTLNETFRQLQSLKKCPNAVALNENIAKLQEEFCGHFRWRIVLEFMTHETAACGQKLTAEYFDPVTVIAPSVDAGSTIDMLADEGNGAAAASMTAAPQVQSGAPKWKRLLQQATETFEQARNTSVITSESKIHLHRAQVLTCCANDVQRRWEALWMQVSPVLLEMAVGATETVEYQGSATTFREALVKAFRDQLHDMLRAFLQQMLDAFVQHITPTAAVDSTLAPSSSEVSRGVTAAVVFVLVSNCVELRERALPRVDDWFQALSDIKSKALNNSAQLRDVLITVEEQCLTVYVQAHQAPLQRMLRLADVEEAMYRTISNNQAAVASRSADSRTDSRTLSGALPLSPTSASIPSAPSVSASSVPIDARHYLFNVLLLLVTMRSEVDLCLGSSSCGSEYVHKISCQLTAVVAKFLEDAVAQLPSTADAQSEWRRIHLLVEVRFFLFGLPAHMTDNAKISLVALEKTLQQWKFSDKASAALVTLLAQIKHQTKLYLLCLQP</sequence>
<dbReference type="GO" id="GO:0015031">
    <property type="term" value="P:protein transport"/>
    <property type="evidence" value="ECO:0007669"/>
    <property type="project" value="UniProtKB-KW"/>
</dbReference>
<evidence type="ECO:0000256" key="1">
    <source>
        <dbReference type="ARBA" id="ARBA00010578"/>
    </source>
</evidence>
<evidence type="ECO:0000256" key="4">
    <source>
        <dbReference type="RuleBase" id="RU365069"/>
    </source>
</evidence>
<evidence type="ECO:0000259" key="7">
    <source>
        <dbReference type="Pfam" id="PF15469"/>
    </source>
</evidence>
<comment type="function">
    <text evidence="4">Component of the exocyst complex involved in the docking of exocytic vesicles with fusion sites on the plasma membrane.</text>
</comment>
<evidence type="ECO:0000256" key="3">
    <source>
        <dbReference type="ARBA" id="ARBA00022483"/>
    </source>
</evidence>
<gene>
    <name evidence="8" type="ORF">N0F65_005344</name>
</gene>
<keyword evidence="4" id="KW-0653">Protein transport</keyword>
<feature type="region of interest" description="Disordered" evidence="6">
    <location>
        <begin position="671"/>
        <end position="701"/>
    </location>
</feature>
<evidence type="ECO:0000256" key="5">
    <source>
        <dbReference type="SAM" id="Coils"/>
    </source>
</evidence>
<feature type="compositionally biased region" description="Low complexity" evidence="6">
    <location>
        <begin position="687"/>
        <end position="701"/>
    </location>
</feature>
<keyword evidence="5" id="KW-0175">Coiled coil</keyword>
<dbReference type="GO" id="GO:0006887">
    <property type="term" value="P:exocytosis"/>
    <property type="evidence" value="ECO:0007669"/>
    <property type="project" value="UniProtKB-KW"/>
</dbReference>
<feature type="region of interest" description="Disordered" evidence="6">
    <location>
        <begin position="1"/>
        <end position="24"/>
    </location>
</feature>
<comment type="caution">
    <text evidence="8">The sequence shown here is derived from an EMBL/GenBank/DDBJ whole genome shotgun (WGS) entry which is preliminary data.</text>
</comment>
<dbReference type="AlphaFoldDB" id="A0AAV2YT87"/>
<dbReference type="EMBL" id="DAKRPA010000113">
    <property type="protein sequence ID" value="DAZ98212.1"/>
    <property type="molecule type" value="Genomic_DNA"/>
</dbReference>
<dbReference type="InterPro" id="IPR029175">
    <property type="entry name" value="EXOC2/Sec5"/>
</dbReference>
<evidence type="ECO:0000313" key="8">
    <source>
        <dbReference type="EMBL" id="DAZ98212.1"/>
    </source>
</evidence>
<reference evidence="8" key="2">
    <citation type="journal article" date="2023" name="Microbiol Resour">
        <title>Decontamination and Annotation of the Draft Genome Sequence of the Oomycete Lagenidium giganteum ARSEF 373.</title>
        <authorList>
            <person name="Morgan W.R."/>
            <person name="Tartar A."/>
        </authorList>
    </citation>
    <scope>NUCLEOTIDE SEQUENCE</scope>
    <source>
        <strain evidence="8">ARSEF 373</strain>
    </source>
</reference>
<accession>A0AAV2YT87</accession>
<name>A0AAV2YT87_9STRA</name>
<evidence type="ECO:0000256" key="2">
    <source>
        <dbReference type="ARBA" id="ARBA00022448"/>
    </source>
</evidence>
<keyword evidence="2 4" id="KW-0813">Transport</keyword>
<dbReference type="InterPro" id="IPR039481">
    <property type="entry name" value="EXOC2/Sec5_N_dom"/>
</dbReference>
<dbReference type="GO" id="GO:0000145">
    <property type="term" value="C:exocyst"/>
    <property type="evidence" value="ECO:0007669"/>
    <property type="project" value="UniProtKB-UniRule"/>
</dbReference>
<dbReference type="Proteomes" id="UP001146120">
    <property type="component" value="Unassembled WGS sequence"/>
</dbReference>
<dbReference type="PANTHER" id="PTHR13043:SF1">
    <property type="entry name" value="EXOCYST COMPLEX COMPONENT 2"/>
    <property type="match status" value="1"/>
</dbReference>
<keyword evidence="9" id="KW-1185">Reference proteome</keyword>
<dbReference type="PANTHER" id="PTHR13043">
    <property type="entry name" value="EXOCYST COMPLEX COMPONENT SEC5"/>
    <property type="match status" value="1"/>
</dbReference>
<dbReference type="GO" id="GO:0006893">
    <property type="term" value="P:Golgi to plasma membrane transport"/>
    <property type="evidence" value="ECO:0007669"/>
    <property type="project" value="UniProtKB-UniRule"/>
</dbReference>
<feature type="coiled-coil region" evidence="5">
    <location>
        <begin position="49"/>
        <end position="76"/>
    </location>
</feature>
<keyword evidence="3 4" id="KW-0268">Exocytosis</keyword>